<evidence type="ECO:0000313" key="4">
    <source>
        <dbReference type="Proteomes" id="UP001501436"/>
    </source>
</evidence>
<keyword evidence="4" id="KW-1185">Reference proteome</keyword>
<evidence type="ECO:0000256" key="2">
    <source>
        <dbReference type="RuleBase" id="RU000363"/>
    </source>
</evidence>
<sequence>MKFVIEMNFKEAKVIVTGATGGIGYEIARTLRDIGATVIVSGRNAAKVRFAADEFGVYGCTADVSNETAITELFSLAVEQMGSANVLINNAGIGIFAALTDTPVADFQEVWEINVKGLFLAGKEAAKYFIPQNYGNIFNIGSTASLRGYANGSAYVASKFAVSGLTDCWRAELRSHNIRAMQINPSDVITDFVAKARMEIKNEDRKLKPADVAQIAAAMLSMNDICFIPDASLWATNTW</sequence>
<dbReference type="EMBL" id="BAABJI010000002">
    <property type="protein sequence ID" value="GAA4916901.1"/>
    <property type="molecule type" value="Genomic_DNA"/>
</dbReference>
<dbReference type="Pfam" id="PF00106">
    <property type="entry name" value="adh_short"/>
    <property type="match status" value="1"/>
</dbReference>
<dbReference type="PRINTS" id="PR00081">
    <property type="entry name" value="GDHRDH"/>
</dbReference>
<comment type="similarity">
    <text evidence="1 2">Belongs to the short-chain dehydrogenases/reductases (SDR) family.</text>
</comment>
<gene>
    <name evidence="3" type="ORF">GCM10023313_20600</name>
</gene>
<comment type="caution">
    <text evidence="3">The sequence shown here is derived from an EMBL/GenBank/DDBJ whole genome shotgun (WGS) entry which is preliminary data.</text>
</comment>
<proteinExistence type="inferred from homology"/>
<dbReference type="CDD" id="cd05233">
    <property type="entry name" value="SDR_c"/>
    <property type="match status" value="1"/>
</dbReference>
<name>A0ABP9G2S3_9SPHI</name>
<dbReference type="PANTHER" id="PTHR42760">
    <property type="entry name" value="SHORT-CHAIN DEHYDROGENASES/REDUCTASES FAMILY MEMBER"/>
    <property type="match status" value="1"/>
</dbReference>
<evidence type="ECO:0000313" key="3">
    <source>
        <dbReference type="EMBL" id="GAA4916901.1"/>
    </source>
</evidence>
<evidence type="ECO:0000256" key="1">
    <source>
        <dbReference type="ARBA" id="ARBA00006484"/>
    </source>
</evidence>
<dbReference type="InterPro" id="IPR002347">
    <property type="entry name" value="SDR_fam"/>
</dbReference>
<dbReference type="Gene3D" id="3.40.50.720">
    <property type="entry name" value="NAD(P)-binding Rossmann-like Domain"/>
    <property type="match status" value="1"/>
</dbReference>
<organism evidence="3 4">
    <name type="scientific">Mucilaginibacter defluvii</name>
    <dbReference type="NCBI Taxonomy" id="1196019"/>
    <lineage>
        <taxon>Bacteria</taxon>
        <taxon>Pseudomonadati</taxon>
        <taxon>Bacteroidota</taxon>
        <taxon>Sphingobacteriia</taxon>
        <taxon>Sphingobacteriales</taxon>
        <taxon>Sphingobacteriaceae</taxon>
        <taxon>Mucilaginibacter</taxon>
    </lineage>
</organism>
<dbReference type="RefSeq" id="WP_345331110.1">
    <property type="nucleotide sequence ID" value="NZ_BAABJI010000002.1"/>
</dbReference>
<dbReference type="InterPro" id="IPR020904">
    <property type="entry name" value="Sc_DH/Rdtase_CS"/>
</dbReference>
<dbReference type="InterPro" id="IPR036291">
    <property type="entry name" value="NAD(P)-bd_dom_sf"/>
</dbReference>
<protein>
    <submittedName>
        <fullName evidence="3">3-ketoacyl-ACP reductase</fullName>
    </submittedName>
</protein>
<dbReference type="SUPFAM" id="SSF51735">
    <property type="entry name" value="NAD(P)-binding Rossmann-fold domains"/>
    <property type="match status" value="1"/>
</dbReference>
<accession>A0ABP9G2S3</accession>
<dbReference type="PRINTS" id="PR00080">
    <property type="entry name" value="SDRFAMILY"/>
</dbReference>
<dbReference type="PROSITE" id="PS00061">
    <property type="entry name" value="ADH_SHORT"/>
    <property type="match status" value="1"/>
</dbReference>
<reference evidence="4" key="1">
    <citation type="journal article" date="2019" name="Int. J. Syst. Evol. Microbiol.">
        <title>The Global Catalogue of Microorganisms (GCM) 10K type strain sequencing project: providing services to taxonomists for standard genome sequencing and annotation.</title>
        <authorList>
            <consortium name="The Broad Institute Genomics Platform"/>
            <consortium name="The Broad Institute Genome Sequencing Center for Infectious Disease"/>
            <person name="Wu L."/>
            <person name="Ma J."/>
        </authorList>
    </citation>
    <scope>NUCLEOTIDE SEQUENCE [LARGE SCALE GENOMIC DNA]</scope>
    <source>
        <strain evidence="4">JCM 18283</strain>
    </source>
</reference>
<dbReference type="Proteomes" id="UP001501436">
    <property type="component" value="Unassembled WGS sequence"/>
</dbReference>